<name>A0A426Y7D5_ENSVE</name>
<sequence>MRRIWIHTTGGRRGTRLCKPRHESGSSNGRSGLFSGIRKTSVNEESSVGEDAFVWLASSIPLVADVVNARFTFETLTAPTASRLYFPAYDTFLKKMDK</sequence>
<dbReference type="EMBL" id="AMZH03014442">
    <property type="protein sequence ID" value="RRT47628.1"/>
    <property type="molecule type" value="Genomic_DNA"/>
</dbReference>
<accession>A0A426Y7D5</accession>
<dbReference type="AlphaFoldDB" id="A0A426Y7D5"/>
<protein>
    <submittedName>
        <fullName evidence="2">Uncharacterized protein</fullName>
    </submittedName>
</protein>
<comment type="caution">
    <text evidence="2">The sequence shown here is derived from an EMBL/GenBank/DDBJ whole genome shotgun (WGS) entry which is preliminary data.</text>
</comment>
<organism evidence="2 3">
    <name type="scientific">Ensete ventricosum</name>
    <name type="common">Abyssinian banana</name>
    <name type="synonym">Musa ensete</name>
    <dbReference type="NCBI Taxonomy" id="4639"/>
    <lineage>
        <taxon>Eukaryota</taxon>
        <taxon>Viridiplantae</taxon>
        <taxon>Streptophyta</taxon>
        <taxon>Embryophyta</taxon>
        <taxon>Tracheophyta</taxon>
        <taxon>Spermatophyta</taxon>
        <taxon>Magnoliopsida</taxon>
        <taxon>Liliopsida</taxon>
        <taxon>Zingiberales</taxon>
        <taxon>Musaceae</taxon>
        <taxon>Ensete</taxon>
    </lineage>
</organism>
<dbReference type="PANTHER" id="PTHR31860">
    <property type="entry name" value="HEAT-INDUCIBLE TRANSCRIPTION REPRESSOR (DUF639)-RELATED"/>
    <property type="match status" value="1"/>
</dbReference>
<gene>
    <name evidence="2" type="ORF">B296_00053617</name>
</gene>
<dbReference type="PANTHER" id="PTHR31860:SF5">
    <property type="entry name" value="ARGH (DUF639)"/>
    <property type="match status" value="1"/>
</dbReference>
<feature type="region of interest" description="Disordered" evidence="1">
    <location>
        <begin position="7"/>
        <end position="36"/>
    </location>
</feature>
<evidence type="ECO:0000313" key="3">
    <source>
        <dbReference type="Proteomes" id="UP000287651"/>
    </source>
</evidence>
<proteinExistence type="predicted"/>
<evidence type="ECO:0000313" key="2">
    <source>
        <dbReference type="EMBL" id="RRT47628.1"/>
    </source>
</evidence>
<dbReference type="Proteomes" id="UP000287651">
    <property type="component" value="Unassembled WGS sequence"/>
</dbReference>
<evidence type="ECO:0000256" key="1">
    <source>
        <dbReference type="SAM" id="MobiDB-lite"/>
    </source>
</evidence>
<reference evidence="2 3" key="1">
    <citation type="journal article" date="2014" name="Agronomy (Basel)">
        <title>A Draft Genome Sequence for Ensete ventricosum, the Drought-Tolerant Tree Against Hunger.</title>
        <authorList>
            <person name="Harrison J."/>
            <person name="Moore K.A."/>
            <person name="Paszkiewicz K."/>
            <person name="Jones T."/>
            <person name="Grant M."/>
            <person name="Ambacheew D."/>
            <person name="Muzemil S."/>
            <person name="Studholme D.J."/>
        </authorList>
    </citation>
    <scope>NUCLEOTIDE SEQUENCE [LARGE SCALE GENOMIC DNA]</scope>
</reference>